<keyword evidence="1" id="KW-0472">Membrane</keyword>
<evidence type="ECO:0000256" key="1">
    <source>
        <dbReference type="SAM" id="Phobius"/>
    </source>
</evidence>
<protein>
    <submittedName>
        <fullName evidence="2">Uncharacterized protein</fullName>
    </submittedName>
</protein>
<dbReference type="EMBL" id="ARYH01000002">
    <property type="protein sequence ID" value="KCZ83506.1"/>
    <property type="molecule type" value="Genomic_DNA"/>
</dbReference>
<dbReference type="RefSeq" id="WP_035572435.1">
    <property type="nucleotide sequence ID" value="NZ_ARYH01000002.1"/>
</dbReference>
<comment type="caution">
    <text evidence="2">The sequence shown here is derived from an EMBL/GenBank/DDBJ whole genome shotgun (WGS) entry which is preliminary data.</text>
</comment>
<evidence type="ECO:0000313" key="3">
    <source>
        <dbReference type="Proteomes" id="UP000027446"/>
    </source>
</evidence>
<keyword evidence="3" id="KW-1185">Reference proteome</keyword>
<reference evidence="2 3" key="1">
    <citation type="journal article" date="2014" name="Antonie Van Leeuwenhoek">
        <title>Hyphomonas beringensis sp. nov. and Hyphomonas chukchiensis sp. nov., isolated from surface seawater of the Bering Sea and Chukchi Sea.</title>
        <authorList>
            <person name="Li C."/>
            <person name="Lai Q."/>
            <person name="Li G."/>
            <person name="Dong C."/>
            <person name="Wang J."/>
            <person name="Liao Y."/>
            <person name="Shao Z."/>
        </authorList>
    </citation>
    <scope>NUCLEOTIDE SEQUENCE [LARGE SCALE GENOMIC DNA]</scope>
    <source>
        <strain evidence="2 3">MHS-3</strain>
    </source>
</reference>
<accession>A0A069E1D6</accession>
<keyword evidence="1" id="KW-0812">Transmembrane</keyword>
<dbReference type="AlphaFoldDB" id="A0A069E1D6"/>
<dbReference type="STRING" id="1280949.HAD_12919"/>
<gene>
    <name evidence="2" type="ORF">HAD_12919</name>
</gene>
<proteinExistence type="predicted"/>
<dbReference type="OrthoDB" id="9861201at2"/>
<name>A0A069E1D6_9PROT</name>
<keyword evidence="1" id="KW-1133">Transmembrane helix</keyword>
<sequence>MAKWLMAGAALLVAGLLKIWQHTNAPLTLQDYLAFRCGSGTEAHGDSFLTFAGHCWGCPVAAAGATMIVYAAVMIMVSSRHAALPVRR</sequence>
<feature type="transmembrane region" description="Helical" evidence="1">
    <location>
        <begin position="51"/>
        <end position="78"/>
    </location>
</feature>
<organism evidence="2 3">
    <name type="scientific">Hyphomonas adhaerens MHS-3</name>
    <dbReference type="NCBI Taxonomy" id="1280949"/>
    <lineage>
        <taxon>Bacteria</taxon>
        <taxon>Pseudomonadati</taxon>
        <taxon>Pseudomonadota</taxon>
        <taxon>Alphaproteobacteria</taxon>
        <taxon>Hyphomonadales</taxon>
        <taxon>Hyphomonadaceae</taxon>
        <taxon>Hyphomonas</taxon>
    </lineage>
</organism>
<evidence type="ECO:0000313" key="2">
    <source>
        <dbReference type="EMBL" id="KCZ83506.1"/>
    </source>
</evidence>
<dbReference type="Proteomes" id="UP000027446">
    <property type="component" value="Unassembled WGS sequence"/>
</dbReference>